<evidence type="ECO:0000313" key="1">
    <source>
        <dbReference type="EMBL" id="GBR75073.1"/>
    </source>
</evidence>
<dbReference type="GO" id="GO:0005829">
    <property type="term" value="C:cytosol"/>
    <property type="evidence" value="ECO:0007669"/>
    <property type="project" value="TreeGrafter"/>
</dbReference>
<dbReference type="Pfam" id="PF00908">
    <property type="entry name" value="dTDP_sugar_isom"/>
    <property type="match status" value="1"/>
</dbReference>
<name>A0A388TEK0_TERA1</name>
<dbReference type="EMBL" id="BGZN01000149">
    <property type="protein sequence ID" value="GBR75073.1"/>
    <property type="molecule type" value="Genomic_DNA"/>
</dbReference>
<comment type="caution">
    <text evidence="1">The sequence shown here is derived from an EMBL/GenBank/DDBJ whole genome shotgun (WGS) entry which is preliminary data.</text>
</comment>
<protein>
    <submittedName>
        <fullName evidence="1">dTDP-4-dehydrorhamnose 3,5-epimerase</fullName>
    </submittedName>
</protein>
<dbReference type="Gene3D" id="2.60.120.10">
    <property type="entry name" value="Jelly Rolls"/>
    <property type="match status" value="1"/>
</dbReference>
<dbReference type="PANTHER" id="PTHR21047">
    <property type="entry name" value="DTDP-6-DEOXY-D-GLUCOSE-3,5 EPIMERASE"/>
    <property type="match status" value="1"/>
</dbReference>
<dbReference type="GO" id="GO:0008830">
    <property type="term" value="F:dTDP-4-dehydrorhamnose 3,5-epimerase activity"/>
    <property type="evidence" value="ECO:0007669"/>
    <property type="project" value="InterPro"/>
</dbReference>
<reference evidence="1 2" key="1">
    <citation type="journal article" date="2019" name="ISME J.">
        <title>Genome analyses of uncultured TG2/ZB3 bacteria in 'Margulisbacteria' specifically attached to ectosymbiotic spirochetes of protists in the termite gut.</title>
        <authorList>
            <person name="Utami Y.D."/>
            <person name="Kuwahara H."/>
            <person name="Igai K."/>
            <person name="Murakami T."/>
            <person name="Sugaya K."/>
            <person name="Morikawa T."/>
            <person name="Nagura Y."/>
            <person name="Yuki M."/>
            <person name="Deevong P."/>
            <person name="Inoue T."/>
            <person name="Kihara K."/>
            <person name="Lo N."/>
            <person name="Yamada A."/>
            <person name="Ohkuma M."/>
            <person name="Hongoh Y."/>
        </authorList>
    </citation>
    <scope>NUCLEOTIDE SEQUENCE [LARGE SCALE GENOMIC DNA]</scope>
    <source>
        <strain evidence="1">NkOx7-01</strain>
    </source>
</reference>
<dbReference type="GO" id="GO:0000271">
    <property type="term" value="P:polysaccharide biosynthetic process"/>
    <property type="evidence" value="ECO:0007669"/>
    <property type="project" value="TreeGrafter"/>
</dbReference>
<evidence type="ECO:0000313" key="2">
    <source>
        <dbReference type="Proteomes" id="UP000269352"/>
    </source>
</evidence>
<dbReference type="GO" id="GO:0019305">
    <property type="term" value="P:dTDP-rhamnose biosynthetic process"/>
    <property type="evidence" value="ECO:0007669"/>
    <property type="project" value="TreeGrafter"/>
</dbReference>
<dbReference type="Proteomes" id="UP000269352">
    <property type="component" value="Unassembled WGS sequence"/>
</dbReference>
<dbReference type="SUPFAM" id="SSF51182">
    <property type="entry name" value="RmlC-like cupins"/>
    <property type="match status" value="1"/>
</dbReference>
<gene>
    <name evidence="1" type="primary">rmlC</name>
    <name evidence="1" type="ORF">NO1_2134</name>
</gene>
<sequence length="51" mass="5806">MNIIQTNFPGLCIIEPKVFPDERGFFYESYNQKALAAAGLNTVFVQDNHSR</sequence>
<dbReference type="InterPro" id="IPR000888">
    <property type="entry name" value="RmlC-like"/>
</dbReference>
<organism evidence="1 2">
    <name type="scientific">Termititenax aidoneus</name>
    <dbReference type="NCBI Taxonomy" id="2218524"/>
    <lineage>
        <taxon>Bacteria</taxon>
        <taxon>Bacillati</taxon>
        <taxon>Candidatus Margulisiibacteriota</taxon>
        <taxon>Candidatus Termititenacia</taxon>
        <taxon>Candidatus Termititenacales</taxon>
        <taxon>Candidatus Termititenacaceae</taxon>
        <taxon>Candidatus Termititenax</taxon>
    </lineage>
</organism>
<dbReference type="AlphaFoldDB" id="A0A388TEK0"/>
<dbReference type="InterPro" id="IPR014710">
    <property type="entry name" value="RmlC-like_jellyroll"/>
</dbReference>
<dbReference type="PANTHER" id="PTHR21047:SF2">
    <property type="entry name" value="THYMIDINE DIPHOSPHO-4-KETO-RHAMNOSE 3,5-EPIMERASE"/>
    <property type="match status" value="1"/>
</dbReference>
<accession>A0A388TEK0</accession>
<proteinExistence type="predicted"/>
<dbReference type="InterPro" id="IPR011051">
    <property type="entry name" value="RmlC_Cupin_sf"/>
</dbReference>
<keyword evidence="2" id="KW-1185">Reference proteome</keyword>
<feature type="non-terminal residue" evidence="1">
    <location>
        <position position="51"/>
    </location>
</feature>